<sequence>MTKSRTWKAVLLTLCLTSLTLAESDTFFKVLIREIDNPAGTLLNGNPCSEFAYLGIGCNNYLKAAVSASGANVSYTNDSSAPINSHGETRVSNLNLVVSDDDDVSTLNALTGFHLHVFLAADPDFKNVIDQYVVHVNTTESHGVYTYTSSRPGTLSTTISIAWATNLAAPSTSTTSEPTTSETTLPFTGSTPKNPVDCDEVINKTSGNQIIYPDGSSPVSVYCDQSSNGAYTVIQSRGVKDDTPFNVSFANYTDQFGQPGNGYNYWFGLENMNKLTNDKNYSLQIDLCCGTNLTKKYLYHSFKIGNAESQYKLTATADIVKVGLAYESHVTDLGAVFSVPEGPYNYTLPKGKPECDQFDYYDDQDNQSVGYGGWWYGSCGNNLNGFLYPSNLGSCTISNGKFAETKYLGVNMRTSSGPGVEGYDVDLVSYDRVRMAIFSFDSARVDFNDDSFCRQ</sequence>
<proteinExistence type="predicted"/>
<dbReference type="Proteomes" id="UP000005237">
    <property type="component" value="Unassembled WGS sequence"/>
</dbReference>
<reference evidence="5" key="1">
    <citation type="submission" date="2010-08" db="EMBL/GenBank/DDBJ databases">
        <authorList>
            <consortium name="Caenorhabditis japonica Sequencing Consortium"/>
            <person name="Wilson R.K."/>
        </authorList>
    </citation>
    <scope>NUCLEOTIDE SEQUENCE [LARGE SCALE GENOMIC DNA]</scope>
    <source>
        <strain evidence="5">DF5081</strain>
    </source>
</reference>
<dbReference type="SUPFAM" id="SSF56496">
    <property type="entry name" value="Fibrinogen C-terminal domain-like"/>
    <property type="match status" value="1"/>
</dbReference>
<organism evidence="4 5">
    <name type="scientific">Caenorhabditis japonica</name>
    <dbReference type="NCBI Taxonomy" id="281687"/>
    <lineage>
        <taxon>Eukaryota</taxon>
        <taxon>Metazoa</taxon>
        <taxon>Ecdysozoa</taxon>
        <taxon>Nematoda</taxon>
        <taxon>Chromadorea</taxon>
        <taxon>Rhabditida</taxon>
        <taxon>Rhabditina</taxon>
        <taxon>Rhabditomorpha</taxon>
        <taxon>Rhabditoidea</taxon>
        <taxon>Rhabditidae</taxon>
        <taxon>Peloderinae</taxon>
        <taxon>Caenorhabditis</taxon>
    </lineage>
</organism>
<dbReference type="Gene3D" id="3.90.215.10">
    <property type="entry name" value="Gamma Fibrinogen, chain A, domain 1"/>
    <property type="match status" value="1"/>
</dbReference>
<evidence type="ECO:0000313" key="5">
    <source>
        <dbReference type="Proteomes" id="UP000005237"/>
    </source>
</evidence>
<reference evidence="4" key="2">
    <citation type="submission" date="2022-06" db="UniProtKB">
        <authorList>
            <consortium name="EnsemblMetazoa"/>
        </authorList>
    </citation>
    <scope>IDENTIFICATION</scope>
    <source>
        <strain evidence="4">DF5081</strain>
    </source>
</reference>
<evidence type="ECO:0000256" key="1">
    <source>
        <dbReference type="SAM" id="MobiDB-lite"/>
    </source>
</evidence>
<dbReference type="GO" id="GO:0005615">
    <property type="term" value="C:extracellular space"/>
    <property type="evidence" value="ECO:0007669"/>
    <property type="project" value="TreeGrafter"/>
</dbReference>
<dbReference type="InterPro" id="IPR050373">
    <property type="entry name" value="Fibrinogen_C-term_domain"/>
</dbReference>
<feature type="chain" id="PRO_5035780360" evidence="2">
    <location>
        <begin position="23"/>
        <end position="455"/>
    </location>
</feature>
<dbReference type="OMA" id="RVRMAIF"/>
<feature type="region of interest" description="Disordered" evidence="1">
    <location>
        <begin position="170"/>
        <end position="192"/>
    </location>
</feature>
<evidence type="ECO:0000313" key="4">
    <source>
        <dbReference type="EnsemblMetazoa" id="CJA17110.1"/>
    </source>
</evidence>
<protein>
    <submittedName>
        <fullName evidence="4">Fibrinogen C-terminal domain-containing protein</fullName>
    </submittedName>
</protein>
<dbReference type="PANTHER" id="PTHR19143">
    <property type="entry name" value="FIBRINOGEN/TENASCIN/ANGIOPOEITIN"/>
    <property type="match status" value="1"/>
</dbReference>
<accession>A0A8R1I0A2</accession>
<dbReference type="InterPro" id="IPR014716">
    <property type="entry name" value="Fibrinogen_a/b/g_C_1"/>
</dbReference>
<dbReference type="Pfam" id="PF00147">
    <property type="entry name" value="Fibrinogen_C"/>
    <property type="match status" value="1"/>
</dbReference>
<dbReference type="InterPro" id="IPR002181">
    <property type="entry name" value="Fibrinogen_a/b/g_C_dom"/>
</dbReference>
<name>A0A8R1I0A2_CAEJA</name>
<evidence type="ECO:0000259" key="3">
    <source>
        <dbReference type="PROSITE" id="PS51406"/>
    </source>
</evidence>
<dbReference type="EnsemblMetazoa" id="CJA17110.1">
    <property type="protein sequence ID" value="CJA17110.1"/>
    <property type="gene ID" value="WBGene00136313"/>
</dbReference>
<feature type="signal peptide" evidence="2">
    <location>
        <begin position="1"/>
        <end position="22"/>
    </location>
</feature>
<dbReference type="PANTHER" id="PTHR19143:SF444">
    <property type="entry name" value="PROTEIN SCABROUS"/>
    <property type="match status" value="1"/>
</dbReference>
<dbReference type="AlphaFoldDB" id="A0A8R1I0A2"/>
<dbReference type="InterPro" id="IPR036056">
    <property type="entry name" value="Fibrinogen-like_C"/>
</dbReference>
<dbReference type="PROSITE" id="PS51406">
    <property type="entry name" value="FIBRINOGEN_C_2"/>
    <property type="match status" value="1"/>
</dbReference>
<feature type="compositionally biased region" description="Low complexity" evidence="1">
    <location>
        <begin position="170"/>
        <end position="191"/>
    </location>
</feature>
<evidence type="ECO:0000256" key="2">
    <source>
        <dbReference type="SAM" id="SignalP"/>
    </source>
</evidence>
<keyword evidence="2" id="KW-0732">Signal</keyword>
<dbReference type="SMART" id="SM00186">
    <property type="entry name" value="FBG"/>
    <property type="match status" value="1"/>
</dbReference>
<feature type="domain" description="Fibrinogen C-terminal" evidence="3">
    <location>
        <begin position="189"/>
        <end position="390"/>
    </location>
</feature>
<keyword evidence="5" id="KW-1185">Reference proteome</keyword>